<protein>
    <recommendedName>
        <fullName evidence="2">3-oxoacyl-[acyl-carrier-protein] reductase</fullName>
        <ecNumber evidence="2">1.1.1.100</ecNumber>
    </recommendedName>
</protein>
<dbReference type="AlphaFoldDB" id="A0A0D0C9T7"/>
<evidence type="ECO:0000313" key="5">
    <source>
        <dbReference type="Proteomes" id="UP000053593"/>
    </source>
</evidence>
<dbReference type="InterPro" id="IPR036291">
    <property type="entry name" value="NAD(P)-bd_dom_sf"/>
</dbReference>
<dbReference type="EC" id="1.1.1.100" evidence="2"/>
<evidence type="ECO:0000313" key="4">
    <source>
        <dbReference type="EMBL" id="KIK54767.1"/>
    </source>
</evidence>
<dbReference type="Proteomes" id="UP000053593">
    <property type="component" value="Unassembled WGS sequence"/>
</dbReference>
<accession>A0A0D0C9T7</accession>
<dbReference type="Gene3D" id="3.40.50.720">
    <property type="entry name" value="NAD(P)-binding Rossmann-like Domain"/>
    <property type="match status" value="1"/>
</dbReference>
<keyword evidence="5" id="KW-1185">Reference proteome</keyword>
<name>A0A0D0C9T7_9AGAR</name>
<dbReference type="GO" id="GO:0004316">
    <property type="term" value="F:3-oxoacyl-[acyl-carrier-protein] reductase (NADPH) activity"/>
    <property type="evidence" value="ECO:0007669"/>
    <property type="project" value="UniProtKB-EC"/>
</dbReference>
<dbReference type="CDD" id="cd05233">
    <property type="entry name" value="SDR_c"/>
    <property type="match status" value="1"/>
</dbReference>
<sequence>MSLRGKIALITGCSGGIGAATALALARQGCSIAVHYSSAKDKAQNLSKNLQGTAPGVRAVIFQADLSDYDGVRQLYNQVVQTMDHPDILFNNARALVKTIGRMGNVQDVSIDEFEMTWKLNAGSGYLLTQLCLPHMVEQKYGRVVFNSRLTQQDASSHRSLRNTTGTGGVIGPHYASSKSALHGLLHWIASQHAKDGVTCNAVAPALVAEAAMMSNPSDEMRKMIPVGRMGASGEIASVVELLVTNAYMTNKIIVADGGLTASAF</sequence>
<evidence type="ECO:0000256" key="3">
    <source>
        <dbReference type="ARBA" id="ARBA00048508"/>
    </source>
</evidence>
<dbReference type="HOGENOM" id="CLU_010194_1_3_1"/>
<gene>
    <name evidence="4" type="ORF">GYMLUDRAFT_87926</name>
</gene>
<evidence type="ECO:0000256" key="2">
    <source>
        <dbReference type="ARBA" id="ARBA00012948"/>
    </source>
</evidence>
<dbReference type="SUPFAM" id="SSF51735">
    <property type="entry name" value="NAD(P)-binding Rossmann-fold domains"/>
    <property type="match status" value="1"/>
</dbReference>
<proteinExistence type="inferred from homology"/>
<evidence type="ECO:0000256" key="1">
    <source>
        <dbReference type="ARBA" id="ARBA00006484"/>
    </source>
</evidence>
<comment type="catalytic activity">
    <reaction evidence="3">
        <text>a (3R)-hydroxyacyl-[ACP] + NADP(+) = a 3-oxoacyl-[ACP] + NADPH + H(+)</text>
        <dbReference type="Rhea" id="RHEA:17397"/>
        <dbReference type="Rhea" id="RHEA-COMP:9916"/>
        <dbReference type="Rhea" id="RHEA-COMP:9945"/>
        <dbReference type="ChEBI" id="CHEBI:15378"/>
        <dbReference type="ChEBI" id="CHEBI:57783"/>
        <dbReference type="ChEBI" id="CHEBI:58349"/>
        <dbReference type="ChEBI" id="CHEBI:78776"/>
        <dbReference type="ChEBI" id="CHEBI:78827"/>
        <dbReference type="EC" id="1.1.1.100"/>
    </reaction>
</comment>
<dbReference type="InterPro" id="IPR002347">
    <property type="entry name" value="SDR_fam"/>
</dbReference>
<dbReference type="Pfam" id="PF00106">
    <property type="entry name" value="adh_short"/>
    <property type="match status" value="1"/>
</dbReference>
<dbReference type="EMBL" id="KN834813">
    <property type="protein sequence ID" value="KIK54767.1"/>
    <property type="molecule type" value="Genomic_DNA"/>
</dbReference>
<organism evidence="4 5">
    <name type="scientific">Collybiopsis luxurians FD-317 M1</name>
    <dbReference type="NCBI Taxonomy" id="944289"/>
    <lineage>
        <taxon>Eukaryota</taxon>
        <taxon>Fungi</taxon>
        <taxon>Dikarya</taxon>
        <taxon>Basidiomycota</taxon>
        <taxon>Agaricomycotina</taxon>
        <taxon>Agaricomycetes</taxon>
        <taxon>Agaricomycetidae</taxon>
        <taxon>Agaricales</taxon>
        <taxon>Marasmiineae</taxon>
        <taxon>Omphalotaceae</taxon>
        <taxon>Collybiopsis</taxon>
        <taxon>Collybiopsis luxurians</taxon>
    </lineage>
</organism>
<dbReference type="PANTHER" id="PTHR42879">
    <property type="entry name" value="3-OXOACYL-(ACYL-CARRIER-PROTEIN) REDUCTASE"/>
    <property type="match status" value="1"/>
</dbReference>
<comment type="similarity">
    <text evidence="1">Belongs to the short-chain dehydrogenases/reductases (SDR) family.</text>
</comment>
<reference evidence="4 5" key="1">
    <citation type="submission" date="2014-04" db="EMBL/GenBank/DDBJ databases">
        <title>Evolutionary Origins and Diversification of the Mycorrhizal Mutualists.</title>
        <authorList>
            <consortium name="DOE Joint Genome Institute"/>
            <consortium name="Mycorrhizal Genomics Consortium"/>
            <person name="Kohler A."/>
            <person name="Kuo A."/>
            <person name="Nagy L.G."/>
            <person name="Floudas D."/>
            <person name="Copeland A."/>
            <person name="Barry K.W."/>
            <person name="Cichocki N."/>
            <person name="Veneault-Fourrey C."/>
            <person name="LaButti K."/>
            <person name="Lindquist E.A."/>
            <person name="Lipzen A."/>
            <person name="Lundell T."/>
            <person name="Morin E."/>
            <person name="Murat C."/>
            <person name="Riley R."/>
            <person name="Ohm R."/>
            <person name="Sun H."/>
            <person name="Tunlid A."/>
            <person name="Henrissat B."/>
            <person name="Grigoriev I.V."/>
            <person name="Hibbett D.S."/>
            <person name="Martin F."/>
        </authorList>
    </citation>
    <scope>NUCLEOTIDE SEQUENCE [LARGE SCALE GENOMIC DNA]</scope>
    <source>
        <strain evidence="4 5">FD-317 M1</strain>
    </source>
</reference>
<dbReference type="InterPro" id="IPR050259">
    <property type="entry name" value="SDR"/>
</dbReference>
<dbReference type="PANTHER" id="PTHR42879:SF2">
    <property type="entry name" value="3-OXOACYL-[ACYL-CARRIER-PROTEIN] REDUCTASE FABG"/>
    <property type="match status" value="1"/>
</dbReference>
<dbReference type="PRINTS" id="PR00081">
    <property type="entry name" value="GDHRDH"/>
</dbReference>
<dbReference type="OrthoDB" id="1888931at2759"/>